<comment type="subcellular location">
    <subcellularLocation>
        <location evidence="1">Membrane</location>
    </subcellularLocation>
</comment>
<dbReference type="Gene3D" id="1.10.287.950">
    <property type="entry name" value="Methyl-accepting chemotaxis protein"/>
    <property type="match status" value="1"/>
</dbReference>
<gene>
    <name evidence="5" type="ORF">EZM97_23915</name>
</gene>
<dbReference type="AlphaFoldDB" id="A0A4R0YMN7"/>
<sequence length="432" mass="46637">MSLISSKHVAALAQAAADGDARLVERLSQEHPRLAQAFAPLFARLAPREPAAIALQAVEQQGLVMGAAQTLLRTQEALGKATGESRDSVGRLTEQGAGISTALQQAATEVAQACEKSQHGADTVNELDGQLRLLRSALSAMNRNQSKLAEQVAQIRKLTSTVQEIAHQTNLVALNAAIEAARAGEAGRGFAIVADEVKQLAEKTTQATDEIEAVTGAIGDFSQQLDGDVRQGMQRLERAQNRIDHTTATLGEGGEALRSIATRVKTVQHSCDAQTARIVNAQATLGALQRRSTEAMRHAEALDRAAVLAHRLCLGWLDHADAQSMASLSLCLRESIQGLRQAMEVALLEPAAMDRRWFDTTAFERALHRLSEHHDSADLLAAGQRLGSHTDTFVRMLTEGQLDQAAQMPDQLEREREAIHKQLGELLNRLDA</sequence>
<keyword evidence="2 3" id="KW-0807">Transducer</keyword>
<evidence type="ECO:0000313" key="5">
    <source>
        <dbReference type="EMBL" id="TCI07731.1"/>
    </source>
</evidence>
<dbReference type="PANTHER" id="PTHR32089:SF114">
    <property type="entry name" value="METHYL-ACCEPTING CHEMOTAXIS PROTEIN MCPB"/>
    <property type="match status" value="1"/>
</dbReference>
<dbReference type="EMBL" id="SJTG01000004">
    <property type="protein sequence ID" value="TCI07731.1"/>
    <property type="molecule type" value="Genomic_DNA"/>
</dbReference>
<evidence type="ECO:0000313" key="6">
    <source>
        <dbReference type="Proteomes" id="UP000291822"/>
    </source>
</evidence>
<dbReference type="Proteomes" id="UP000291822">
    <property type="component" value="Unassembled WGS sequence"/>
</dbReference>
<proteinExistence type="predicted"/>
<dbReference type="RefSeq" id="WP_131152327.1">
    <property type="nucleotide sequence ID" value="NZ_SJTG01000004.1"/>
</dbReference>
<protein>
    <submittedName>
        <fullName evidence="5">Chemotaxis protein</fullName>
    </submittedName>
</protein>
<accession>A0A4R0YMN7</accession>
<dbReference type="SUPFAM" id="SSF58104">
    <property type="entry name" value="Methyl-accepting chemotaxis protein (MCP) signaling domain"/>
    <property type="match status" value="1"/>
</dbReference>
<evidence type="ECO:0000256" key="1">
    <source>
        <dbReference type="ARBA" id="ARBA00004370"/>
    </source>
</evidence>
<feature type="domain" description="Methyl-accepting transducer" evidence="4">
    <location>
        <begin position="53"/>
        <end position="289"/>
    </location>
</feature>
<dbReference type="GO" id="GO:0006935">
    <property type="term" value="P:chemotaxis"/>
    <property type="evidence" value="ECO:0007669"/>
    <property type="project" value="UniProtKB-ARBA"/>
</dbReference>
<evidence type="ECO:0000256" key="2">
    <source>
        <dbReference type="ARBA" id="ARBA00023224"/>
    </source>
</evidence>
<organism evidence="5 6">
    <name type="scientific">Dyella soli</name>
    <dbReference type="NCBI Taxonomy" id="522319"/>
    <lineage>
        <taxon>Bacteria</taxon>
        <taxon>Pseudomonadati</taxon>
        <taxon>Pseudomonadota</taxon>
        <taxon>Gammaproteobacteria</taxon>
        <taxon>Lysobacterales</taxon>
        <taxon>Rhodanobacteraceae</taxon>
        <taxon>Dyella</taxon>
    </lineage>
</organism>
<evidence type="ECO:0000256" key="3">
    <source>
        <dbReference type="PROSITE-ProRule" id="PRU00284"/>
    </source>
</evidence>
<dbReference type="PANTHER" id="PTHR32089">
    <property type="entry name" value="METHYL-ACCEPTING CHEMOTAXIS PROTEIN MCPB"/>
    <property type="match status" value="1"/>
</dbReference>
<reference evidence="5 6" key="1">
    <citation type="submission" date="2019-02" db="EMBL/GenBank/DDBJ databases">
        <title>Dyella amyloliquefaciens sp. nov., isolated from forest soil.</title>
        <authorList>
            <person name="Gao Z.-H."/>
            <person name="Qiu L.-H."/>
        </authorList>
    </citation>
    <scope>NUCLEOTIDE SEQUENCE [LARGE SCALE GENOMIC DNA]</scope>
    <source>
        <strain evidence="5 6">KACC 12747</strain>
    </source>
</reference>
<comment type="caution">
    <text evidence="5">The sequence shown here is derived from an EMBL/GenBank/DDBJ whole genome shotgun (WGS) entry which is preliminary data.</text>
</comment>
<name>A0A4R0YMN7_9GAMM</name>
<dbReference type="SMART" id="SM00283">
    <property type="entry name" value="MA"/>
    <property type="match status" value="1"/>
</dbReference>
<dbReference type="GO" id="GO:0016020">
    <property type="term" value="C:membrane"/>
    <property type="evidence" value="ECO:0007669"/>
    <property type="project" value="UniProtKB-SubCell"/>
</dbReference>
<evidence type="ECO:0000259" key="4">
    <source>
        <dbReference type="PROSITE" id="PS50111"/>
    </source>
</evidence>
<dbReference type="GO" id="GO:0007165">
    <property type="term" value="P:signal transduction"/>
    <property type="evidence" value="ECO:0007669"/>
    <property type="project" value="UniProtKB-KW"/>
</dbReference>
<dbReference type="InterPro" id="IPR004089">
    <property type="entry name" value="MCPsignal_dom"/>
</dbReference>
<keyword evidence="6" id="KW-1185">Reference proteome</keyword>
<dbReference type="Pfam" id="PF00015">
    <property type="entry name" value="MCPsignal"/>
    <property type="match status" value="1"/>
</dbReference>
<dbReference type="PROSITE" id="PS50111">
    <property type="entry name" value="CHEMOTAXIS_TRANSDUC_2"/>
    <property type="match status" value="1"/>
</dbReference>